<reference evidence="14 15" key="3">
    <citation type="submission" date="2018-08" db="EMBL/GenBank/DDBJ databases">
        <title>A genome reference for cultivated species of the human gut microbiota.</title>
        <authorList>
            <person name="Zou Y."/>
            <person name="Xue W."/>
            <person name="Luo G."/>
        </authorList>
    </citation>
    <scope>NUCLEOTIDE SEQUENCE [LARGE SCALE GENOMIC DNA]</scope>
    <source>
        <strain evidence="12 14">AF20-9LB</strain>
        <strain evidence="13 15">AM17-48</strain>
    </source>
</reference>
<evidence type="ECO:0000313" key="3">
    <source>
        <dbReference type="EMBL" id="KAA3954910.1"/>
    </source>
</evidence>
<dbReference type="Proteomes" id="UP000365824">
    <property type="component" value="Unassembled WGS sequence"/>
</dbReference>
<reference evidence="17 18" key="4">
    <citation type="journal article" date="2019" name="Nat. Med.">
        <title>A library of human gut bacterial isolates paired with longitudinal multiomics data enables mechanistic microbiome research.</title>
        <authorList>
            <person name="Poyet M."/>
            <person name="Groussin M."/>
            <person name="Gibbons S.M."/>
            <person name="Avila-Pacheco J."/>
            <person name="Jiang X."/>
            <person name="Kearney S.M."/>
            <person name="Perrotta A.R."/>
            <person name="Berdy B."/>
            <person name="Zhao S."/>
            <person name="Lieberman T.D."/>
            <person name="Swanson P.K."/>
            <person name="Smith M."/>
            <person name="Roesemann S."/>
            <person name="Alexander J.E."/>
            <person name="Rich S.A."/>
            <person name="Livny J."/>
            <person name="Vlamakis H."/>
            <person name="Clish C."/>
            <person name="Bullock K."/>
            <person name="Deik A."/>
            <person name="Scott J."/>
            <person name="Pierce K.A."/>
            <person name="Xavier R.J."/>
            <person name="Alm E.J."/>
        </authorList>
    </citation>
    <scope>NUCLEOTIDE SEQUENCE [LARGE SCALE GENOMIC DNA]</scope>
    <source>
        <strain evidence="4 22">BIOML-A134</strain>
        <strain evidence="6 20">BIOML-A14</strain>
        <strain evidence="2 18">BIOML-A160</strain>
        <strain evidence="3 17">BIOML-A163</strain>
        <strain evidence="1 21">BIOML-A183</strain>
        <strain evidence="7 19">BIOML-A2</strain>
        <strain evidence="5 23">BIOML-A41</strain>
    </source>
</reference>
<dbReference type="RefSeq" id="WP_004295905.1">
    <property type="nucleotide sequence ID" value="NZ_BAABYJ010000001.1"/>
</dbReference>
<dbReference type="InterPro" id="IPR031762">
    <property type="entry name" value="DUF4738"/>
</dbReference>
<protein>
    <submittedName>
        <fullName evidence="4">DUF4738 domain-containing protein</fullName>
    </submittedName>
</protein>
<dbReference type="EMBL" id="VWFC01000020">
    <property type="protein sequence ID" value="KAB1324693.1"/>
    <property type="molecule type" value="Genomic_DNA"/>
</dbReference>
<evidence type="ECO:0000313" key="18">
    <source>
        <dbReference type="Proteomes" id="UP000365824"/>
    </source>
</evidence>
<dbReference type="EMBL" id="JAQQPO010000002">
    <property type="protein sequence ID" value="MDC7956966.1"/>
    <property type="molecule type" value="Genomic_DNA"/>
</dbReference>
<dbReference type="Proteomes" id="UP000323717">
    <property type="component" value="Unassembled WGS sequence"/>
</dbReference>
<evidence type="ECO:0000313" key="4">
    <source>
        <dbReference type="EMBL" id="KAA4092547.1"/>
    </source>
</evidence>
<evidence type="ECO:0000313" key="14">
    <source>
        <dbReference type="Proteomes" id="UP000266492"/>
    </source>
</evidence>
<evidence type="ECO:0000313" key="23">
    <source>
        <dbReference type="Proteomes" id="UP000478493"/>
    </source>
</evidence>
<dbReference type="Proteomes" id="UP000266492">
    <property type="component" value="Unassembled WGS sequence"/>
</dbReference>
<evidence type="ECO:0000313" key="2">
    <source>
        <dbReference type="EMBL" id="KAA3923700.1"/>
    </source>
</evidence>
<dbReference type="EMBL" id="CP041395">
    <property type="protein sequence ID" value="QDM07714.1"/>
    <property type="molecule type" value="Genomic_DNA"/>
</dbReference>
<proteinExistence type="predicted"/>
<evidence type="ECO:0000313" key="11">
    <source>
        <dbReference type="EMBL" id="QDM07714.1"/>
    </source>
</evidence>
<reference evidence="11" key="5">
    <citation type="submission" date="2019-07" db="EMBL/GenBank/DDBJ databases">
        <authorList>
            <person name="Ross B.D."/>
            <person name="Verster A.J."/>
            <person name="Radey M.C."/>
            <person name="Schmidtke D.T."/>
            <person name="Pope C.E."/>
            <person name="Hoffman L.R."/>
            <person name="Hajjar A."/>
            <person name="Peterson S.B."/>
            <person name="Borenstein E."/>
            <person name="Mougous J.D."/>
        </authorList>
    </citation>
    <scope>NUCLEOTIDE SEQUENCE</scope>
    <source>
        <strain evidence="11">3725 D1 iv</strain>
    </source>
</reference>
<evidence type="ECO:0000313" key="22">
    <source>
        <dbReference type="Proteomes" id="UP000473905"/>
    </source>
</evidence>
<dbReference type="Proteomes" id="UP001219389">
    <property type="component" value="Unassembled WGS sequence"/>
</dbReference>
<dbReference type="EMBL" id="VWLE01000002">
    <property type="protein sequence ID" value="KAA3954910.1"/>
    <property type="molecule type" value="Genomic_DNA"/>
</dbReference>
<dbReference type="AlphaFoldDB" id="A0A139L2D9"/>
<dbReference type="EMBL" id="JAQNWR010000013">
    <property type="protein sequence ID" value="MDC2409644.1"/>
    <property type="molecule type" value="Genomic_DNA"/>
</dbReference>
<dbReference type="GeneID" id="29453508"/>
<evidence type="ECO:0000313" key="1">
    <source>
        <dbReference type="EMBL" id="KAA3802809.1"/>
    </source>
</evidence>
<evidence type="ECO:0000313" key="7">
    <source>
        <dbReference type="EMBL" id="KAB1324693.1"/>
    </source>
</evidence>
<accession>A0A139L2D9</accession>
<dbReference type="EMBL" id="VWGP01000004">
    <property type="protein sequence ID" value="KAA4539515.1"/>
    <property type="molecule type" value="Genomic_DNA"/>
</dbReference>
<dbReference type="Gene3D" id="2.40.128.510">
    <property type="entry name" value="Protein of unknown function DUF4738"/>
    <property type="match status" value="1"/>
</dbReference>
<dbReference type="Proteomes" id="UP000435985">
    <property type="component" value="Unassembled WGS sequence"/>
</dbReference>
<evidence type="ECO:0000313" key="9">
    <source>
        <dbReference type="EMBL" id="MDC2744800.1"/>
    </source>
</evidence>
<gene>
    <name evidence="13" type="ORF">DW206_04885</name>
    <name evidence="12" type="ORF">DWX70_15760</name>
    <name evidence="11" type="ORF">DYI28_02720</name>
    <name evidence="7" type="ORF">F3B53_16500</name>
    <name evidence="5" type="ORF">F3B85_05790</name>
    <name evidence="6" type="ORF">F3B98_24075</name>
    <name evidence="4" type="ORF">F3D66_21210</name>
    <name evidence="3" type="ORF">F3D71_00280</name>
    <name evidence="2" type="ORF">F3F25_23470</name>
    <name evidence="1" type="ORF">F3F51_17870</name>
    <name evidence="8" type="ORF">PO240_17375</name>
    <name evidence="9" type="ORF">PO382_21550</name>
    <name evidence="10" type="ORF">PQ628_01960</name>
</gene>
<dbReference type="Proteomes" id="UP000375690">
    <property type="component" value="Unassembled WGS sequence"/>
</dbReference>
<dbReference type="Proteomes" id="UP000478493">
    <property type="component" value="Unassembled WGS sequence"/>
</dbReference>
<reference evidence="8" key="6">
    <citation type="submission" date="2022-10" db="EMBL/GenBank/DDBJ databases">
        <title>Human gut microbiome strain richness.</title>
        <authorList>
            <person name="Chen-Liaw A."/>
        </authorList>
    </citation>
    <scope>NUCLEOTIDE SEQUENCE</scope>
    <source>
        <strain evidence="9">BSD2780120875st1_E1_BSD2780120875_150330</strain>
        <strain evidence="8">F7_m1001271B151109d0_201107</strain>
        <strain evidence="10">RTP21484st1_H8_RTP21484_190118</strain>
    </source>
</reference>
<evidence type="ECO:0000313" key="13">
    <source>
        <dbReference type="EMBL" id="RHH49979.1"/>
    </source>
</evidence>
<evidence type="ECO:0000313" key="17">
    <source>
        <dbReference type="Proteomes" id="UP000323717"/>
    </source>
</evidence>
<reference evidence="11" key="2">
    <citation type="journal article" date="2018" name="Nature">
        <title>Human gut bacteria contain acquired interbacterial defence systems.</title>
        <authorList>
            <person name="Ross B.D."/>
            <person name="Verster A.J."/>
            <person name="Radey M.C."/>
            <person name="Schmidtke D.T."/>
            <person name="Pope C.E."/>
            <person name="Hoffman L.R."/>
            <person name="Hajjar A."/>
            <person name="Peterson S.B."/>
            <person name="Borenstein E."/>
            <person name="Mougous J."/>
        </authorList>
    </citation>
    <scope>NUCLEOTIDE SEQUENCE</scope>
    <source>
        <strain evidence="11">3725 D1 iv</strain>
    </source>
</reference>
<dbReference type="Proteomes" id="UP001215078">
    <property type="component" value="Unassembled WGS sequence"/>
</dbReference>
<dbReference type="Proteomes" id="UP000318823">
    <property type="component" value="Chromosome"/>
</dbReference>
<dbReference type="PROSITE" id="PS51257">
    <property type="entry name" value="PROKAR_LIPOPROTEIN"/>
    <property type="match status" value="1"/>
</dbReference>
<dbReference type="EMBL" id="QRJR01000003">
    <property type="protein sequence ID" value="RHH49979.1"/>
    <property type="molecule type" value="Genomic_DNA"/>
</dbReference>
<evidence type="ECO:0000313" key="21">
    <source>
        <dbReference type="Proteomes" id="UP000460135"/>
    </source>
</evidence>
<dbReference type="Proteomes" id="UP000460135">
    <property type="component" value="Unassembled WGS sequence"/>
</dbReference>
<reference evidence="16" key="1">
    <citation type="journal article" date="2018" name="J. Anim. Genet.">
        <title>Acquired interbacterial defense systems protect against interspecies antagonism in the human gut microbiome.</title>
        <authorList>
            <person name="Ross B.D."/>
            <person name="Verster A.J."/>
            <person name="Radey M.C."/>
            <person name="Schmidtke D.T."/>
            <person name="Pope C.E."/>
            <person name="Hoffman L.R."/>
            <person name="Hajjar A."/>
            <person name="Peterson S.B."/>
            <person name="Borenstein E."/>
            <person name="Mougous J."/>
        </authorList>
    </citation>
    <scope>NUCLEOTIDE SEQUENCE [LARGE SCALE GENOMIC DNA]</scope>
    <source>
        <strain evidence="16">3725 D1 iv</strain>
    </source>
</reference>
<dbReference type="EMBL" id="VWLX01000013">
    <property type="protein sequence ID" value="KAA3802809.1"/>
    <property type="molecule type" value="Genomic_DNA"/>
</dbReference>
<name>A0A139L2D9_BACOV</name>
<evidence type="ECO:0000313" key="10">
    <source>
        <dbReference type="EMBL" id="MDC7956966.1"/>
    </source>
</evidence>
<evidence type="ECO:0000313" key="19">
    <source>
        <dbReference type="Proteomes" id="UP000375690"/>
    </source>
</evidence>
<evidence type="ECO:0000313" key="5">
    <source>
        <dbReference type="EMBL" id="KAA4539515.1"/>
    </source>
</evidence>
<dbReference type="EMBL" id="QRVZ01000012">
    <property type="protein sequence ID" value="RGS82514.1"/>
    <property type="molecule type" value="Genomic_DNA"/>
</dbReference>
<evidence type="ECO:0000313" key="8">
    <source>
        <dbReference type="EMBL" id="MDC2409644.1"/>
    </source>
</evidence>
<dbReference type="Proteomes" id="UP000283329">
    <property type="component" value="Unassembled WGS sequence"/>
</dbReference>
<dbReference type="EMBL" id="VWLB01000051">
    <property type="protein sequence ID" value="KAA3923700.1"/>
    <property type="molecule type" value="Genomic_DNA"/>
</dbReference>
<dbReference type="EMBL" id="JAQNZF010000037">
    <property type="protein sequence ID" value="MDC2744800.1"/>
    <property type="molecule type" value="Genomic_DNA"/>
</dbReference>
<dbReference type="EMBL" id="VWKB01000032">
    <property type="protein sequence ID" value="KAA4092547.1"/>
    <property type="molecule type" value="Genomic_DNA"/>
</dbReference>
<evidence type="ECO:0000313" key="12">
    <source>
        <dbReference type="EMBL" id="RGS82514.1"/>
    </source>
</evidence>
<dbReference type="Proteomes" id="UP000473905">
    <property type="component" value="Unassembled WGS sequence"/>
</dbReference>
<sequence>MMKNVAVSLMAIFFAACSGNKSPHSLQQEKEDLSAKGLLQGIWLDDETESPLMRVEGDTIYYADVQSTPIAFKIIRDTLYTYGNDTTYYKIDKQAEHIFWFHSITDDVIKLHKSEDANDSIYFVRQELVIPAYTEVTKRDSVVTYNGTRYRAYVYINPSKMRVIKTTYSEDGISMDNVYYDNVMHICVYEGKKSLFASDVTKQMFDKVLPVDFLEQSILSDTKFMKVDRNGFHYQAVLAIPETSIYSIVNMEVSFKGDLTITSSK</sequence>
<dbReference type="EMBL" id="VWFO01000048">
    <property type="protein sequence ID" value="KAA4661160.1"/>
    <property type="molecule type" value="Genomic_DNA"/>
</dbReference>
<dbReference type="Pfam" id="PF15889">
    <property type="entry name" value="DUF4738"/>
    <property type="match status" value="1"/>
</dbReference>
<evidence type="ECO:0000313" key="20">
    <source>
        <dbReference type="Proteomes" id="UP000435985"/>
    </source>
</evidence>
<evidence type="ECO:0000313" key="16">
    <source>
        <dbReference type="Proteomes" id="UP000318823"/>
    </source>
</evidence>
<evidence type="ECO:0000313" key="6">
    <source>
        <dbReference type="EMBL" id="KAA4661160.1"/>
    </source>
</evidence>
<dbReference type="Proteomes" id="UP001214017">
    <property type="component" value="Unassembled WGS sequence"/>
</dbReference>
<dbReference type="STRING" id="28116.Bovatus_00798"/>
<keyword evidence="22" id="KW-1185">Reference proteome</keyword>
<evidence type="ECO:0000313" key="15">
    <source>
        <dbReference type="Proteomes" id="UP000283329"/>
    </source>
</evidence>
<organism evidence="4 22">
    <name type="scientific">Bacteroides ovatus</name>
    <dbReference type="NCBI Taxonomy" id="28116"/>
    <lineage>
        <taxon>Bacteria</taxon>
        <taxon>Pseudomonadati</taxon>
        <taxon>Bacteroidota</taxon>
        <taxon>Bacteroidia</taxon>
        <taxon>Bacteroidales</taxon>
        <taxon>Bacteroidaceae</taxon>
        <taxon>Bacteroides</taxon>
    </lineage>
</organism>